<reference evidence="1" key="1">
    <citation type="submission" date="2018-11" db="EMBL/GenBank/DDBJ databases">
        <authorList>
            <consortium name="Pathogen Informatics"/>
        </authorList>
    </citation>
    <scope>NUCLEOTIDE SEQUENCE</scope>
</reference>
<sequence>MDTATEARLLEDERARAQLEYENIKKEFTLEEEGEDAPSLDAKAESQLNAQLIEALVNAKMVSIDRLALEFNLKVDVSFN</sequence>
<keyword evidence="2" id="KW-1185">Reference proteome</keyword>
<proteinExistence type="predicted"/>
<name>A0A3S5AAN1_9PLAT</name>
<protein>
    <submittedName>
        <fullName evidence="1">Uncharacterized protein</fullName>
    </submittedName>
</protein>
<dbReference type="InterPro" id="IPR019153">
    <property type="entry name" value="DDRGK_dom-contain"/>
</dbReference>
<organism evidence="1 2">
    <name type="scientific">Protopolystoma xenopodis</name>
    <dbReference type="NCBI Taxonomy" id="117903"/>
    <lineage>
        <taxon>Eukaryota</taxon>
        <taxon>Metazoa</taxon>
        <taxon>Spiralia</taxon>
        <taxon>Lophotrochozoa</taxon>
        <taxon>Platyhelminthes</taxon>
        <taxon>Monogenea</taxon>
        <taxon>Polyopisthocotylea</taxon>
        <taxon>Polystomatidea</taxon>
        <taxon>Polystomatidae</taxon>
        <taxon>Protopolystoma</taxon>
    </lineage>
</organism>
<dbReference type="OrthoDB" id="2285710at2759"/>
<dbReference type="AlphaFoldDB" id="A0A3S5AAN1"/>
<accession>A0A3S5AAN1</accession>
<comment type="caution">
    <text evidence="1">The sequence shown here is derived from an EMBL/GenBank/DDBJ whole genome shotgun (WGS) entry which is preliminary data.</text>
</comment>
<evidence type="ECO:0000313" key="2">
    <source>
        <dbReference type="Proteomes" id="UP000784294"/>
    </source>
</evidence>
<dbReference type="EMBL" id="CAAALY010026885">
    <property type="protein sequence ID" value="VEL16035.1"/>
    <property type="molecule type" value="Genomic_DNA"/>
</dbReference>
<dbReference type="Proteomes" id="UP000784294">
    <property type="component" value="Unassembled WGS sequence"/>
</dbReference>
<evidence type="ECO:0000313" key="1">
    <source>
        <dbReference type="EMBL" id="VEL16035.1"/>
    </source>
</evidence>
<dbReference type="Pfam" id="PF09756">
    <property type="entry name" value="DDRGK"/>
    <property type="match status" value="1"/>
</dbReference>
<gene>
    <name evidence="1" type="ORF">PXEA_LOCUS9475</name>
</gene>